<dbReference type="EMBL" id="MU275911">
    <property type="protein sequence ID" value="KAI0047082.1"/>
    <property type="molecule type" value="Genomic_DNA"/>
</dbReference>
<evidence type="ECO:0000313" key="1">
    <source>
        <dbReference type="EMBL" id="KAI0047082.1"/>
    </source>
</evidence>
<keyword evidence="2" id="KW-1185">Reference proteome</keyword>
<name>A0ACB8RTB4_9AGAM</name>
<evidence type="ECO:0000313" key="2">
    <source>
        <dbReference type="Proteomes" id="UP000814033"/>
    </source>
</evidence>
<sequence>MLDLPWRKLTLIFTRSCLVSRRPFSISCFWVASMPFRLIPQHAYRPAVQLAHSSFSTMFVTRRHICQEVLRPIFKALRHIFTAFSVVCRELCPPWRWHRTISQRMLTQSPSLLSCQLQPKKCIVFYSIATRAKLWPLYLIIQGSITLLVTGVGAENAYVLVPCRSQAT</sequence>
<accession>A0ACB8RTB4</accession>
<reference evidence="1" key="1">
    <citation type="submission" date="2021-02" db="EMBL/GenBank/DDBJ databases">
        <authorList>
            <consortium name="DOE Joint Genome Institute"/>
            <person name="Ahrendt S."/>
            <person name="Looney B.P."/>
            <person name="Miyauchi S."/>
            <person name="Morin E."/>
            <person name="Drula E."/>
            <person name="Courty P.E."/>
            <person name="Chicoki N."/>
            <person name="Fauchery L."/>
            <person name="Kohler A."/>
            <person name="Kuo A."/>
            <person name="Labutti K."/>
            <person name="Pangilinan J."/>
            <person name="Lipzen A."/>
            <person name="Riley R."/>
            <person name="Andreopoulos W."/>
            <person name="He G."/>
            <person name="Johnson J."/>
            <person name="Barry K.W."/>
            <person name="Grigoriev I.V."/>
            <person name="Nagy L."/>
            <person name="Hibbett D."/>
            <person name="Henrissat B."/>
            <person name="Matheny P.B."/>
            <person name="Labbe J."/>
            <person name="Martin F."/>
        </authorList>
    </citation>
    <scope>NUCLEOTIDE SEQUENCE</scope>
    <source>
        <strain evidence="1">FP105234-sp</strain>
    </source>
</reference>
<comment type="caution">
    <text evidence="1">The sequence shown here is derived from an EMBL/GenBank/DDBJ whole genome shotgun (WGS) entry which is preliminary data.</text>
</comment>
<reference evidence="1" key="2">
    <citation type="journal article" date="2022" name="New Phytol.">
        <title>Evolutionary transition to the ectomycorrhizal habit in the genomes of a hyperdiverse lineage of mushroom-forming fungi.</title>
        <authorList>
            <person name="Looney B."/>
            <person name="Miyauchi S."/>
            <person name="Morin E."/>
            <person name="Drula E."/>
            <person name="Courty P.E."/>
            <person name="Kohler A."/>
            <person name="Kuo A."/>
            <person name="LaButti K."/>
            <person name="Pangilinan J."/>
            <person name="Lipzen A."/>
            <person name="Riley R."/>
            <person name="Andreopoulos W."/>
            <person name="He G."/>
            <person name="Johnson J."/>
            <person name="Nolan M."/>
            <person name="Tritt A."/>
            <person name="Barry K.W."/>
            <person name="Grigoriev I.V."/>
            <person name="Nagy L.G."/>
            <person name="Hibbett D."/>
            <person name="Henrissat B."/>
            <person name="Matheny P.B."/>
            <person name="Labbe J."/>
            <person name="Martin F.M."/>
        </authorList>
    </citation>
    <scope>NUCLEOTIDE SEQUENCE</scope>
    <source>
        <strain evidence="1">FP105234-sp</strain>
    </source>
</reference>
<protein>
    <submittedName>
        <fullName evidence="1">Uncharacterized protein</fullName>
    </submittedName>
</protein>
<proteinExistence type="predicted"/>
<organism evidence="1 2">
    <name type="scientific">Auriscalpium vulgare</name>
    <dbReference type="NCBI Taxonomy" id="40419"/>
    <lineage>
        <taxon>Eukaryota</taxon>
        <taxon>Fungi</taxon>
        <taxon>Dikarya</taxon>
        <taxon>Basidiomycota</taxon>
        <taxon>Agaricomycotina</taxon>
        <taxon>Agaricomycetes</taxon>
        <taxon>Russulales</taxon>
        <taxon>Auriscalpiaceae</taxon>
        <taxon>Auriscalpium</taxon>
    </lineage>
</organism>
<gene>
    <name evidence="1" type="ORF">FA95DRAFT_1284834</name>
</gene>
<dbReference type="Proteomes" id="UP000814033">
    <property type="component" value="Unassembled WGS sequence"/>
</dbReference>